<dbReference type="PANTHER" id="PTHR10603">
    <property type="entry name" value="FRAGILE X MENTAL RETARDATION SYNDROME-RELATED PROTEIN"/>
    <property type="match status" value="1"/>
</dbReference>
<evidence type="ECO:0000313" key="11">
    <source>
        <dbReference type="Proteomes" id="UP001152320"/>
    </source>
</evidence>
<dbReference type="FunFam" id="3.30.1370.10:FF:000053">
    <property type="entry name" value="Fragile X mental retardation syndrome-related protein 1"/>
    <property type="match status" value="1"/>
</dbReference>
<gene>
    <name evidence="10" type="ORF">HOLleu_27270</name>
</gene>
<comment type="similarity">
    <text evidence="2">Belongs to the FMR1 family.</text>
</comment>
<dbReference type="SMART" id="SM00322">
    <property type="entry name" value="KH"/>
    <property type="match status" value="2"/>
</dbReference>
<dbReference type="InterPro" id="IPR004087">
    <property type="entry name" value="KH_dom"/>
</dbReference>
<protein>
    <submittedName>
        <fullName evidence="10">Fragile X mental retardation syndrome-related protein 1-like B</fullName>
    </submittedName>
</protein>
<evidence type="ECO:0000313" key="10">
    <source>
        <dbReference type="EMBL" id="KAJ8030768.1"/>
    </source>
</evidence>
<dbReference type="EMBL" id="JAIZAY010000013">
    <property type="protein sequence ID" value="KAJ8030768.1"/>
    <property type="molecule type" value="Genomic_DNA"/>
</dbReference>
<keyword evidence="11" id="KW-1185">Reference proteome</keyword>
<dbReference type="Pfam" id="PF00013">
    <property type="entry name" value="KH_1"/>
    <property type="match status" value="2"/>
</dbReference>
<dbReference type="OrthoDB" id="424249at2759"/>
<keyword evidence="5 6" id="KW-0694">RNA-binding</keyword>
<evidence type="ECO:0000256" key="8">
    <source>
        <dbReference type="SAM" id="MobiDB-lite"/>
    </source>
</evidence>
<dbReference type="GO" id="GO:0010494">
    <property type="term" value="C:cytoplasmic stress granule"/>
    <property type="evidence" value="ECO:0007669"/>
    <property type="project" value="TreeGrafter"/>
</dbReference>
<evidence type="ECO:0000259" key="9">
    <source>
        <dbReference type="PROSITE" id="PS51641"/>
    </source>
</evidence>
<dbReference type="GO" id="GO:0005634">
    <property type="term" value="C:nucleus"/>
    <property type="evidence" value="ECO:0007669"/>
    <property type="project" value="TreeGrafter"/>
</dbReference>
<dbReference type="Pfam" id="PF12235">
    <property type="entry name" value="FXMRP1_C_core"/>
    <property type="match status" value="1"/>
</dbReference>
<dbReference type="GO" id="GO:0043005">
    <property type="term" value="C:neuron projection"/>
    <property type="evidence" value="ECO:0007669"/>
    <property type="project" value="TreeGrafter"/>
</dbReference>
<dbReference type="GO" id="GO:0099577">
    <property type="term" value="P:regulation of translation at presynapse, modulating synaptic transmission"/>
    <property type="evidence" value="ECO:0007669"/>
    <property type="project" value="TreeGrafter"/>
</dbReference>
<feature type="region of interest" description="Disordered" evidence="8">
    <location>
        <begin position="380"/>
        <end position="657"/>
    </location>
</feature>
<dbReference type="InterPro" id="IPR016197">
    <property type="entry name" value="Chromo-like_dom_sf"/>
</dbReference>
<feature type="compositionally biased region" description="Basic and acidic residues" evidence="8">
    <location>
        <begin position="549"/>
        <end position="562"/>
    </location>
</feature>
<evidence type="ECO:0000256" key="6">
    <source>
        <dbReference type="PROSITE-ProRule" id="PRU00117"/>
    </source>
</evidence>
<feature type="compositionally biased region" description="Basic and acidic residues" evidence="8">
    <location>
        <begin position="395"/>
        <end position="413"/>
    </location>
</feature>
<dbReference type="Pfam" id="PF18336">
    <property type="entry name" value="Tudor_FRX1"/>
    <property type="match status" value="1"/>
</dbReference>
<dbReference type="Gene3D" id="2.30.30.140">
    <property type="match status" value="2"/>
</dbReference>
<evidence type="ECO:0000256" key="3">
    <source>
        <dbReference type="ARBA" id="ARBA00022490"/>
    </source>
</evidence>
<keyword evidence="7" id="KW-0175">Coiled coil</keyword>
<accession>A0A9Q1BPQ3</accession>
<dbReference type="PROSITE" id="PS50084">
    <property type="entry name" value="KH_TYPE_1"/>
    <property type="match status" value="2"/>
</dbReference>
<dbReference type="PROSITE" id="PS51641">
    <property type="entry name" value="AGENET_LIKE"/>
    <property type="match status" value="2"/>
</dbReference>
<feature type="domain" description="Agenet-like" evidence="9">
    <location>
        <begin position="6"/>
        <end position="50"/>
    </location>
</feature>
<dbReference type="Pfam" id="PF17904">
    <property type="entry name" value="KH_9"/>
    <property type="match status" value="1"/>
</dbReference>
<feature type="compositionally biased region" description="Basic residues" evidence="8">
    <location>
        <begin position="414"/>
        <end position="428"/>
    </location>
</feature>
<dbReference type="CDD" id="cd22427">
    <property type="entry name" value="KH_I_FMR1_FXR_rpt3"/>
    <property type="match status" value="1"/>
</dbReference>
<dbReference type="GO" id="GO:0048513">
    <property type="term" value="P:animal organ development"/>
    <property type="evidence" value="ECO:0007669"/>
    <property type="project" value="TreeGrafter"/>
</dbReference>
<name>A0A9Q1BPQ3_HOLLE</name>
<feature type="compositionally biased region" description="Polar residues" evidence="8">
    <location>
        <begin position="583"/>
        <end position="597"/>
    </location>
</feature>
<dbReference type="SUPFAM" id="SSF54160">
    <property type="entry name" value="Chromo domain-like"/>
    <property type="match status" value="1"/>
</dbReference>
<evidence type="ECO:0000256" key="5">
    <source>
        <dbReference type="ARBA" id="ARBA00022884"/>
    </source>
</evidence>
<evidence type="ECO:0000256" key="7">
    <source>
        <dbReference type="SAM" id="Coils"/>
    </source>
</evidence>
<dbReference type="GO" id="GO:0051028">
    <property type="term" value="P:mRNA transport"/>
    <property type="evidence" value="ECO:0007669"/>
    <property type="project" value="TreeGrafter"/>
</dbReference>
<dbReference type="InterPro" id="IPR022034">
    <property type="entry name" value="FMR1-like_C_core"/>
</dbReference>
<keyword evidence="3" id="KW-0963">Cytoplasm</keyword>
<dbReference type="CDD" id="cd22425">
    <property type="entry name" value="KH_I_FMR1_FXR_rpt1"/>
    <property type="match status" value="1"/>
</dbReference>
<dbReference type="Proteomes" id="UP001152320">
    <property type="component" value="Chromosome 13"/>
</dbReference>
<dbReference type="CDD" id="cd20402">
    <property type="entry name" value="Tudor_Agenet_FMRP-like_rpt1"/>
    <property type="match status" value="1"/>
</dbReference>
<dbReference type="InterPro" id="IPR008395">
    <property type="entry name" value="Agenet-like_dom"/>
</dbReference>
<dbReference type="InterPro" id="IPR036612">
    <property type="entry name" value="KH_dom_type_1_sf"/>
</dbReference>
<evidence type="ECO:0000256" key="4">
    <source>
        <dbReference type="ARBA" id="ARBA00022737"/>
    </source>
</evidence>
<dbReference type="AlphaFoldDB" id="A0A9Q1BPQ3"/>
<feature type="domain" description="Agenet-like" evidence="9">
    <location>
        <begin position="65"/>
        <end position="117"/>
    </location>
</feature>
<sequence length="657" mass="72582">MNDFIIEVRDANGAYYKAILKDIYDDEVMIAFENNWTAERKVPYSVVRLPPSPSQDDSTELLAGDEVEVYSRSFESEPCGWWHAKIQMVKGEFYVIEYVGYDNTYNEIVTKDRLRPRNKNPPLSSNSVFKASIEVPSDLIHVAKDASHHREFASAAGALSVIYNEDSHTLSVFSQSESVAKKAELLGDMHIRNLREKSLMIQRAQDAAQQLEESKQQTDGHYEEVSVAEDLMGLAIGTHGSNIHLARAVEGVKRIDLDERTCTFKIYGENETCVKKARSMLEFAEDEVIVPRDMIGKVIGKNGRIIQEIVDKSGVVRVKITGDEERDKSMDTSSSVPFVFVGTRDSISNAQVLVEYHLAHLRSMEKLRMERLQIDEQLRQYGSTGGVNSYGMGPPRDRRDRDYNSDNLDDRPNYRGRGRGGMRGRGGPRGRGGGRGGRGGGGRGGGSQSDGVDVKPTGQPTARGRGGFRGGPSGRGRGRGHYSSGRGGGGSRSNSNAPTSETDEDSFQENSRHRRTDEENVLVEDNTTVDEEDGEQINSRRQRRRRPRSERGRSQNHDDTDTSKASSNGHKSGSHTDKKGQGSLKQEANGSSSERGNGQNGLDKGRRDPRPQRPRRSGSNRKTAPNGRDSEKKTTNQSSTSESKGIEGSNPLVNGTV</sequence>
<comment type="caution">
    <text evidence="10">The sequence shown here is derived from an EMBL/GenBank/DDBJ whole genome shotgun (WGS) entry which is preliminary data.</text>
</comment>
<dbReference type="GO" id="GO:0003730">
    <property type="term" value="F:mRNA 3'-UTR binding"/>
    <property type="evidence" value="ECO:0007669"/>
    <property type="project" value="TreeGrafter"/>
</dbReference>
<dbReference type="GO" id="GO:0045727">
    <property type="term" value="P:positive regulation of translation"/>
    <property type="evidence" value="ECO:0007669"/>
    <property type="project" value="TreeGrafter"/>
</dbReference>
<organism evidence="10 11">
    <name type="scientific">Holothuria leucospilota</name>
    <name type="common">Black long sea cucumber</name>
    <name type="synonym">Mertensiothuria leucospilota</name>
    <dbReference type="NCBI Taxonomy" id="206669"/>
    <lineage>
        <taxon>Eukaryota</taxon>
        <taxon>Metazoa</taxon>
        <taxon>Echinodermata</taxon>
        <taxon>Eleutherozoa</taxon>
        <taxon>Echinozoa</taxon>
        <taxon>Holothuroidea</taxon>
        <taxon>Aspidochirotacea</taxon>
        <taxon>Aspidochirotida</taxon>
        <taxon>Holothuriidae</taxon>
        <taxon>Holothuria</taxon>
    </lineage>
</organism>
<dbReference type="CDD" id="cd22426">
    <property type="entry name" value="KH_I_FMR1_FXR_rpt2"/>
    <property type="match status" value="1"/>
</dbReference>
<dbReference type="PANTHER" id="PTHR10603:SF7">
    <property type="entry name" value="FRAGILE X MESSENGER RIBONUCLEOPROTEIN 1 HOMOLOG"/>
    <property type="match status" value="1"/>
</dbReference>
<feature type="coiled-coil region" evidence="7">
    <location>
        <begin position="194"/>
        <end position="221"/>
    </location>
</feature>
<dbReference type="SUPFAM" id="SSF54791">
    <property type="entry name" value="Eukaryotic type KH-domain (KH-domain type I)"/>
    <property type="match status" value="2"/>
</dbReference>
<comment type="subcellular location">
    <subcellularLocation>
        <location evidence="1">Cytoplasm</location>
        <location evidence="1">Cytoplasmic ribonucleoprotein granule</location>
    </subcellularLocation>
</comment>
<dbReference type="GO" id="GO:0098793">
    <property type="term" value="C:presynapse"/>
    <property type="evidence" value="ECO:0007669"/>
    <property type="project" value="GOC"/>
</dbReference>
<dbReference type="Gene3D" id="3.30.1370.10">
    <property type="entry name" value="K Homology domain, type 1"/>
    <property type="match status" value="2"/>
</dbReference>
<proteinExistence type="inferred from homology"/>
<dbReference type="Pfam" id="PF05641">
    <property type="entry name" value="Agenet"/>
    <property type="match status" value="1"/>
</dbReference>
<dbReference type="InterPro" id="IPR004088">
    <property type="entry name" value="KH_dom_type_1"/>
</dbReference>
<dbReference type="GO" id="GO:0045182">
    <property type="term" value="F:translation regulator activity"/>
    <property type="evidence" value="ECO:0007669"/>
    <property type="project" value="TreeGrafter"/>
</dbReference>
<dbReference type="InterPro" id="IPR041560">
    <property type="entry name" value="Tudor_FRM1"/>
</dbReference>
<feature type="compositionally biased region" description="Acidic residues" evidence="8">
    <location>
        <begin position="519"/>
        <end position="535"/>
    </location>
</feature>
<keyword evidence="4" id="KW-0677">Repeat</keyword>
<evidence type="ECO:0000256" key="2">
    <source>
        <dbReference type="ARBA" id="ARBA00006633"/>
    </source>
</evidence>
<feature type="compositionally biased region" description="Gly residues" evidence="8">
    <location>
        <begin position="429"/>
        <end position="448"/>
    </location>
</feature>
<dbReference type="GO" id="GO:0043488">
    <property type="term" value="P:regulation of mRNA stability"/>
    <property type="evidence" value="ECO:0007669"/>
    <property type="project" value="TreeGrafter"/>
</dbReference>
<feature type="compositionally biased region" description="Gly residues" evidence="8">
    <location>
        <begin position="464"/>
        <end position="475"/>
    </location>
</feature>
<dbReference type="GO" id="GO:0048170">
    <property type="term" value="P:positive regulation of long-term neuronal synaptic plasticity"/>
    <property type="evidence" value="ECO:0007669"/>
    <property type="project" value="TreeGrafter"/>
</dbReference>
<dbReference type="InterPro" id="IPR040472">
    <property type="entry name" value="FMRP_KH0"/>
</dbReference>
<dbReference type="InterPro" id="IPR040148">
    <property type="entry name" value="FMR1"/>
</dbReference>
<reference evidence="10" key="1">
    <citation type="submission" date="2021-10" db="EMBL/GenBank/DDBJ databases">
        <title>Tropical sea cucumber genome reveals ecological adaptation and Cuvierian tubules defense mechanism.</title>
        <authorList>
            <person name="Chen T."/>
        </authorList>
    </citation>
    <scope>NUCLEOTIDE SEQUENCE</scope>
    <source>
        <strain evidence="10">Nanhai2018</strain>
        <tissue evidence="10">Muscle</tissue>
    </source>
</reference>
<evidence type="ECO:0000256" key="1">
    <source>
        <dbReference type="ARBA" id="ARBA00004331"/>
    </source>
</evidence>